<dbReference type="InterPro" id="IPR029063">
    <property type="entry name" value="SAM-dependent_MTases_sf"/>
</dbReference>
<dbReference type="GO" id="GO:0032259">
    <property type="term" value="P:methylation"/>
    <property type="evidence" value="ECO:0007669"/>
    <property type="project" value="UniProtKB-KW"/>
</dbReference>
<name>A0A5J4KG95_9CHLR</name>
<dbReference type="InterPro" id="IPR002935">
    <property type="entry name" value="SAM_O-MeTrfase"/>
</dbReference>
<keyword evidence="2 4" id="KW-0808">Transferase</keyword>
<accession>A0A5J4KG95</accession>
<comment type="caution">
    <text evidence="4">The sequence shown here is derived from an EMBL/GenBank/DDBJ whole genome shotgun (WGS) entry which is preliminary data.</text>
</comment>
<evidence type="ECO:0000256" key="2">
    <source>
        <dbReference type="ARBA" id="ARBA00022679"/>
    </source>
</evidence>
<dbReference type="Pfam" id="PF01596">
    <property type="entry name" value="Methyltransf_3"/>
    <property type="match status" value="1"/>
</dbReference>
<dbReference type="Proteomes" id="UP000334820">
    <property type="component" value="Unassembled WGS sequence"/>
</dbReference>
<dbReference type="AlphaFoldDB" id="A0A5J4KG95"/>
<evidence type="ECO:0000313" key="5">
    <source>
        <dbReference type="Proteomes" id="UP000334820"/>
    </source>
</evidence>
<sequence>MVVGVVGASAHLVLAADHAQIKEQSNLSEMREQRPTAEEELLSLRRLVQIQHELEEQINRVFAPEDEALRYALQASAEAGLPQINISPIEGKLLQFLALVSQAHTILEIGTLGGYSGLWLARALPPDGRLITLEMNPQHASVARRVFEHAGVSERVEIRLGRALELLPALVDEGAGPFDLIFIDADKPPYPRYLDWALRLSHPGTIIVADNCLRDGRFIHEPVDEVTAGIVEYCRRITSDPRLFSLALNIDEGYRDGFTVTLVREG</sequence>
<dbReference type="PANTHER" id="PTHR10509">
    <property type="entry name" value="O-METHYLTRANSFERASE-RELATED"/>
    <property type="match status" value="1"/>
</dbReference>
<dbReference type="PROSITE" id="PS51682">
    <property type="entry name" value="SAM_OMT_I"/>
    <property type="match status" value="1"/>
</dbReference>
<dbReference type="PANTHER" id="PTHR10509:SF14">
    <property type="entry name" value="CAFFEOYL-COA O-METHYLTRANSFERASE 3-RELATED"/>
    <property type="match status" value="1"/>
</dbReference>
<dbReference type="GO" id="GO:0008757">
    <property type="term" value="F:S-adenosylmethionine-dependent methyltransferase activity"/>
    <property type="evidence" value="ECO:0007669"/>
    <property type="project" value="TreeGrafter"/>
</dbReference>
<evidence type="ECO:0000256" key="1">
    <source>
        <dbReference type="ARBA" id="ARBA00022603"/>
    </source>
</evidence>
<evidence type="ECO:0000313" key="4">
    <source>
        <dbReference type="EMBL" id="GER85379.1"/>
    </source>
</evidence>
<dbReference type="GO" id="GO:0008171">
    <property type="term" value="F:O-methyltransferase activity"/>
    <property type="evidence" value="ECO:0007669"/>
    <property type="project" value="InterPro"/>
</dbReference>
<organism evidence="4 5">
    <name type="scientific">Thermogemmatispora aurantia</name>
    <dbReference type="NCBI Taxonomy" id="2045279"/>
    <lineage>
        <taxon>Bacteria</taxon>
        <taxon>Bacillati</taxon>
        <taxon>Chloroflexota</taxon>
        <taxon>Ktedonobacteria</taxon>
        <taxon>Thermogemmatisporales</taxon>
        <taxon>Thermogemmatisporaceae</taxon>
        <taxon>Thermogemmatispora</taxon>
    </lineage>
</organism>
<keyword evidence="3" id="KW-0949">S-adenosyl-L-methionine</keyword>
<keyword evidence="5" id="KW-1185">Reference proteome</keyword>
<dbReference type="CDD" id="cd02440">
    <property type="entry name" value="AdoMet_MTases"/>
    <property type="match status" value="1"/>
</dbReference>
<protein>
    <submittedName>
        <fullName evidence="4">O-methyltransferase</fullName>
    </submittedName>
</protein>
<dbReference type="EMBL" id="BKZV01000007">
    <property type="protein sequence ID" value="GER85379.1"/>
    <property type="molecule type" value="Genomic_DNA"/>
</dbReference>
<reference evidence="4 5" key="1">
    <citation type="journal article" date="2019" name="Int. J. Syst. Evol. Microbiol.">
        <title>Thermogemmatispora aurantia sp. nov. and Thermogemmatispora argillosa sp. nov., within the class Ktedonobacteria, and emended description of the genus Thermogemmatispora.</title>
        <authorList>
            <person name="Zheng Y."/>
            <person name="Wang C.M."/>
            <person name="Sakai Y."/>
            <person name="Abe K."/>
            <person name="Yokota A."/>
            <person name="Yabe S."/>
        </authorList>
    </citation>
    <scope>NUCLEOTIDE SEQUENCE [LARGE SCALE GENOMIC DNA]</scope>
    <source>
        <strain evidence="4 5">A1-2</strain>
    </source>
</reference>
<proteinExistence type="predicted"/>
<keyword evidence="1 4" id="KW-0489">Methyltransferase</keyword>
<dbReference type="InterPro" id="IPR050362">
    <property type="entry name" value="Cation-dep_OMT"/>
</dbReference>
<gene>
    <name evidence="4" type="ORF">KTAU_40140</name>
</gene>
<evidence type="ECO:0000256" key="3">
    <source>
        <dbReference type="ARBA" id="ARBA00022691"/>
    </source>
</evidence>
<dbReference type="SUPFAM" id="SSF53335">
    <property type="entry name" value="S-adenosyl-L-methionine-dependent methyltransferases"/>
    <property type="match status" value="1"/>
</dbReference>
<dbReference type="Gene3D" id="3.40.50.150">
    <property type="entry name" value="Vaccinia Virus protein VP39"/>
    <property type="match status" value="1"/>
</dbReference>